<proteinExistence type="predicted"/>
<keyword evidence="2" id="KW-1185">Reference proteome</keyword>
<accession>A0A1V9Y0X0</accession>
<comment type="caution">
    <text evidence="1">The sequence shown here is derived from an EMBL/GenBank/DDBJ whole genome shotgun (WGS) entry which is preliminary data.</text>
</comment>
<evidence type="ECO:0000313" key="1">
    <source>
        <dbReference type="EMBL" id="OQR79342.1"/>
    </source>
</evidence>
<evidence type="ECO:0000313" key="2">
    <source>
        <dbReference type="Proteomes" id="UP000192247"/>
    </source>
</evidence>
<name>A0A1V9Y0X0_9ACAR</name>
<protein>
    <submittedName>
        <fullName evidence="1">Uncharacterized protein</fullName>
    </submittedName>
</protein>
<dbReference type="AlphaFoldDB" id="A0A1V9Y0X0"/>
<gene>
    <name evidence="1" type="ORF">BIW11_02571</name>
</gene>
<organism evidence="1 2">
    <name type="scientific">Tropilaelaps mercedesae</name>
    <dbReference type="NCBI Taxonomy" id="418985"/>
    <lineage>
        <taxon>Eukaryota</taxon>
        <taxon>Metazoa</taxon>
        <taxon>Ecdysozoa</taxon>
        <taxon>Arthropoda</taxon>
        <taxon>Chelicerata</taxon>
        <taxon>Arachnida</taxon>
        <taxon>Acari</taxon>
        <taxon>Parasitiformes</taxon>
        <taxon>Mesostigmata</taxon>
        <taxon>Gamasina</taxon>
        <taxon>Dermanyssoidea</taxon>
        <taxon>Laelapidae</taxon>
        <taxon>Tropilaelaps</taxon>
    </lineage>
</organism>
<dbReference type="EMBL" id="MNPL01001232">
    <property type="protein sequence ID" value="OQR79342.1"/>
    <property type="molecule type" value="Genomic_DNA"/>
</dbReference>
<reference evidence="1 2" key="1">
    <citation type="journal article" date="2017" name="Gigascience">
        <title>Draft genome of the honey bee ectoparasitic mite, Tropilaelaps mercedesae, is shaped by the parasitic life history.</title>
        <authorList>
            <person name="Dong X."/>
            <person name="Armstrong S.D."/>
            <person name="Xia D."/>
            <person name="Makepeace B.L."/>
            <person name="Darby A.C."/>
            <person name="Kadowaki T."/>
        </authorList>
    </citation>
    <scope>NUCLEOTIDE SEQUENCE [LARGE SCALE GENOMIC DNA]</scope>
    <source>
        <strain evidence="1">Wuxi-XJTLU</strain>
    </source>
</reference>
<sequence>MLREVFEQEQEARVATYRQMPDPVVLKKHVFCLTRASLSTGRKEWQREKFAYLTNSLHRD</sequence>
<dbReference type="Proteomes" id="UP000192247">
    <property type="component" value="Unassembled WGS sequence"/>
</dbReference>
<dbReference type="InParanoid" id="A0A1V9Y0X0"/>